<proteinExistence type="predicted"/>
<dbReference type="PROSITE" id="PS51186">
    <property type="entry name" value="GNAT"/>
    <property type="match status" value="1"/>
</dbReference>
<comment type="caution">
    <text evidence="2">The sequence shown here is derived from an EMBL/GenBank/DDBJ whole genome shotgun (WGS) entry which is preliminary data.</text>
</comment>
<dbReference type="PANTHER" id="PTHR43792">
    <property type="entry name" value="GNAT FAMILY, PUTATIVE (AFU_ORTHOLOGUE AFUA_3G00765)-RELATED-RELATED"/>
    <property type="match status" value="1"/>
</dbReference>
<dbReference type="InterPro" id="IPR051531">
    <property type="entry name" value="N-acetyltransferase"/>
</dbReference>
<reference evidence="2 3" key="1">
    <citation type="submission" date="2020-04" db="EMBL/GenBank/DDBJ databases">
        <authorList>
            <person name="Hitch T.C.A."/>
            <person name="Wylensek D."/>
            <person name="Clavel T."/>
        </authorList>
    </citation>
    <scope>NUCLEOTIDE SEQUENCE [LARGE SCALE GENOMIC DNA]</scope>
    <source>
        <strain evidence="2 3">Med78_4-601-WT-2</strain>
    </source>
</reference>
<dbReference type="RefSeq" id="WP_168932471.1">
    <property type="nucleotide sequence ID" value="NZ_JABAFD010000008.1"/>
</dbReference>
<evidence type="ECO:0000259" key="1">
    <source>
        <dbReference type="PROSITE" id="PS51186"/>
    </source>
</evidence>
<name>A0AA44DMY3_PARBF</name>
<dbReference type="Gene3D" id="3.40.630.30">
    <property type="match status" value="1"/>
</dbReference>
<feature type="domain" description="N-acetyltransferase" evidence="1">
    <location>
        <begin position="16"/>
        <end position="178"/>
    </location>
</feature>
<dbReference type="SUPFAM" id="SSF55729">
    <property type="entry name" value="Acyl-CoA N-acyltransferases (Nat)"/>
    <property type="match status" value="1"/>
</dbReference>
<dbReference type="InterPro" id="IPR000182">
    <property type="entry name" value="GNAT_dom"/>
</dbReference>
<evidence type="ECO:0000313" key="3">
    <source>
        <dbReference type="Proteomes" id="UP000573963"/>
    </source>
</evidence>
<protein>
    <submittedName>
        <fullName evidence="2">GNAT family N-acetyltransferase</fullName>
    </submittedName>
</protein>
<dbReference type="Proteomes" id="UP000573963">
    <property type="component" value="Unassembled WGS sequence"/>
</dbReference>
<dbReference type="EMBL" id="JABAFD010000008">
    <property type="protein sequence ID" value="NME10401.1"/>
    <property type="molecule type" value="Genomic_DNA"/>
</dbReference>
<gene>
    <name evidence="2" type="ORF">HF875_12770</name>
</gene>
<dbReference type="Pfam" id="PF13302">
    <property type="entry name" value="Acetyltransf_3"/>
    <property type="match status" value="1"/>
</dbReference>
<sequence length="178" mass="20897">MYSLFNEFKEIESDKYLLRKISYSDSRDILEMYSDEDVMKFNSGQKISYIEDIIKLIDVIDNGFEKKWFIRWGVIEKSTNEYLGDLALHHFDENENKVQIGYMLKKAHWNKGIMSEAAPLLINHVSESTPVQTIEAHIYPQNTASIKLAEKLGFKFKELSSDDKDKNKVRVIYSMKLR</sequence>
<evidence type="ECO:0000313" key="2">
    <source>
        <dbReference type="EMBL" id="NME10401.1"/>
    </source>
</evidence>
<dbReference type="GO" id="GO:0016747">
    <property type="term" value="F:acyltransferase activity, transferring groups other than amino-acyl groups"/>
    <property type="evidence" value="ECO:0007669"/>
    <property type="project" value="InterPro"/>
</dbReference>
<dbReference type="AlphaFoldDB" id="A0AA44DMY3"/>
<organism evidence="2 3">
    <name type="scientific">Paraclostridium bifermentans</name>
    <name type="common">Clostridium bifermentans</name>
    <dbReference type="NCBI Taxonomy" id="1490"/>
    <lineage>
        <taxon>Bacteria</taxon>
        <taxon>Bacillati</taxon>
        <taxon>Bacillota</taxon>
        <taxon>Clostridia</taxon>
        <taxon>Peptostreptococcales</taxon>
        <taxon>Peptostreptococcaceae</taxon>
        <taxon>Paraclostridium</taxon>
    </lineage>
</organism>
<dbReference type="PANTHER" id="PTHR43792:SF1">
    <property type="entry name" value="N-ACETYLTRANSFERASE DOMAIN-CONTAINING PROTEIN"/>
    <property type="match status" value="1"/>
</dbReference>
<accession>A0AA44DMY3</accession>
<dbReference type="InterPro" id="IPR016181">
    <property type="entry name" value="Acyl_CoA_acyltransferase"/>
</dbReference>